<dbReference type="InterPro" id="IPR045057">
    <property type="entry name" value="Gcn5-rel_NAT"/>
</dbReference>
<protein>
    <submittedName>
        <fullName evidence="2">GNAT family N-acetyltransferase</fullName>
    </submittedName>
</protein>
<evidence type="ECO:0000259" key="1">
    <source>
        <dbReference type="PROSITE" id="PS51729"/>
    </source>
</evidence>
<organism evidence="2 3">
    <name type="scientific">Mucilaginibacter jinjuensis</name>
    <dbReference type="NCBI Taxonomy" id="1176721"/>
    <lineage>
        <taxon>Bacteria</taxon>
        <taxon>Pseudomonadati</taxon>
        <taxon>Bacteroidota</taxon>
        <taxon>Sphingobacteriia</taxon>
        <taxon>Sphingobacteriales</taxon>
        <taxon>Sphingobacteriaceae</taxon>
        <taxon>Mucilaginibacter</taxon>
    </lineage>
</organism>
<dbReference type="Proteomes" id="UP001216139">
    <property type="component" value="Chromosome"/>
</dbReference>
<dbReference type="PROSITE" id="PS51729">
    <property type="entry name" value="GNAT_YJDJ"/>
    <property type="match status" value="1"/>
</dbReference>
<dbReference type="EMBL" id="CP117167">
    <property type="protein sequence ID" value="WCT14561.1"/>
    <property type="molecule type" value="Genomic_DNA"/>
</dbReference>
<name>A0ABY7TE03_9SPHI</name>
<dbReference type="RefSeq" id="WP_273633058.1">
    <property type="nucleotide sequence ID" value="NZ_CP117167.1"/>
</dbReference>
<dbReference type="InterPro" id="IPR031165">
    <property type="entry name" value="GNAT_YJDJ"/>
</dbReference>
<dbReference type="SUPFAM" id="SSF55729">
    <property type="entry name" value="Acyl-CoA N-acyltransferases (Nat)"/>
    <property type="match status" value="1"/>
</dbReference>
<gene>
    <name evidence="2" type="ORF">PQO05_11510</name>
</gene>
<accession>A0ABY7TE03</accession>
<proteinExistence type="predicted"/>
<dbReference type="Gene3D" id="3.40.630.30">
    <property type="match status" value="1"/>
</dbReference>
<feature type="domain" description="N-acetyltransferase" evidence="1">
    <location>
        <begin position="8"/>
        <end position="93"/>
    </location>
</feature>
<evidence type="ECO:0000313" key="2">
    <source>
        <dbReference type="EMBL" id="WCT14561.1"/>
    </source>
</evidence>
<dbReference type="InterPro" id="IPR016181">
    <property type="entry name" value="Acyl_CoA_acyltransferase"/>
</dbReference>
<dbReference type="PANTHER" id="PTHR31435:SF10">
    <property type="entry name" value="BSR4717 PROTEIN"/>
    <property type="match status" value="1"/>
</dbReference>
<sequence>MYEDIQLINNEPIHNFELFVEGYRAFIDYKTKGDKVYLIHTEAPVELEGKGVAATIVTKTFEYMEARHLKLVPLCPYVQAYLKRHPEWNRLLVDRPAS</sequence>
<dbReference type="Pfam" id="PF14542">
    <property type="entry name" value="Acetyltransf_CG"/>
    <property type="match status" value="1"/>
</dbReference>
<reference evidence="2 3" key="1">
    <citation type="submission" date="2023-02" db="EMBL/GenBank/DDBJ databases">
        <title>Genome sequence of Mucilaginibacter jinjuensis strain KACC 16571.</title>
        <authorList>
            <person name="Kim S."/>
            <person name="Heo J."/>
            <person name="Kwon S.-W."/>
        </authorList>
    </citation>
    <scope>NUCLEOTIDE SEQUENCE [LARGE SCALE GENOMIC DNA]</scope>
    <source>
        <strain evidence="2 3">KACC 16571</strain>
    </source>
</reference>
<keyword evidence="3" id="KW-1185">Reference proteome</keyword>
<evidence type="ECO:0000313" key="3">
    <source>
        <dbReference type="Proteomes" id="UP001216139"/>
    </source>
</evidence>
<dbReference type="PANTHER" id="PTHR31435">
    <property type="entry name" value="PROTEIN NATD1"/>
    <property type="match status" value="1"/>
</dbReference>